<accession>A0A0S4WS16</accession>
<protein>
    <submittedName>
        <fullName evidence="2">Uncharacterized protein</fullName>
    </submittedName>
</protein>
<organism evidence="2">
    <name type="scientific">Ralstonia solanacearum</name>
    <name type="common">Pseudomonas solanacearum</name>
    <dbReference type="NCBI Taxonomy" id="305"/>
    <lineage>
        <taxon>Bacteria</taxon>
        <taxon>Pseudomonadati</taxon>
        <taxon>Pseudomonadota</taxon>
        <taxon>Betaproteobacteria</taxon>
        <taxon>Burkholderiales</taxon>
        <taxon>Burkholderiaceae</taxon>
        <taxon>Ralstonia</taxon>
        <taxon>Ralstonia solanacearum species complex</taxon>
    </lineage>
</organism>
<name>A0A0S4WS16_RALSL</name>
<reference evidence="2" key="1">
    <citation type="submission" date="2015-10" db="EMBL/GenBank/DDBJ databases">
        <authorList>
            <person name="Gilbert D.G."/>
        </authorList>
    </citation>
    <scope>NUCLEOTIDE SEQUENCE</scope>
    <source>
        <strain evidence="2">Phyl III-seqv23</strain>
    </source>
</reference>
<gene>
    <name evidence="2" type="ORF">RUN215_v1_200021</name>
</gene>
<feature type="transmembrane region" description="Helical" evidence="1">
    <location>
        <begin position="93"/>
        <end position="113"/>
    </location>
</feature>
<keyword evidence="1" id="KW-1133">Transmembrane helix</keyword>
<feature type="transmembrane region" description="Helical" evidence="1">
    <location>
        <begin position="15"/>
        <end position="38"/>
    </location>
</feature>
<sequence length="115" mass="12587">MQTSIKFQQKIEETITYWGAMKIAIIVTLAVLSTGVGLRAARLWYRASKVSIVPYWASDPNAIEPVDKYLSQLSWTTAIMQAYQQGAELNTKAAAWTAAATFLGMLTTLAGLVPC</sequence>
<proteinExistence type="predicted"/>
<evidence type="ECO:0000256" key="1">
    <source>
        <dbReference type="SAM" id="Phobius"/>
    </source>
</evidence>
<keyword evidence="1" id="KW-0812">Transmembrane</keyword>
<dbReference type="EMBL" id="LN899820">
    <property type="protein sequence ID" value="CUV53966.1"/>
    <property type="molecule type" value="Genomic_DNA"/>
</dbReference>
<keyword evidence="1" id="KW-0472">Membrane</keyword>
<evidence type="ECO:0000313" key="2">
    <source>
        <dbReference type="EMBL" id="CUV53966.1"/>
    </source>
</evidence>
<dbReference type="AlphaFoldDB" id="A0A0S4WS16"/>